<dbReference type="AlphaFoldDB" id="U6L6Y9"/>
<sequence length="217" mass="22769">ELVRSVVGFSDKRRALEKRQQWATEIRKQQQQQQQQQQQHDAVVAAAAAENGFGSNLSGTPAAPRGLTVFIGDSDGDIAALLHADIAILIGSVSSLKTFQICSLKVSPLRHLLDCLHAQQGAPLGAPQGAPLGAPKAAALQSCSYLWDGKKEAYPTAAAAAPAAAAAAAAAEKTIFQTDSWEEIYTLFFGAWPAQEEPAHANVNEGAPKGGPLRGAH</sequence>
<feature type="coiled-coil region" evidence="1">
    <location>
        <begin position="12"/>
        <end position="39"/>
    </location>
</feature>
<evidence type="ECO:0000313" key="3">
    <source>
        <dbReference type="Proteomes" id="UP000030747"/>
    </source>
</evidence>
<evidence type="ECO:0000313" key="2">
    <source>
        <dbReference type="EMBL" id="CDJ44958.1"/>
    </source>
</evidence>
<proteinExistence type="predicted"/>
<organism evidence="2 3">
    <name type="scientific">Eimeria tenella</name>
    <name type="common">Coccidian parasite</name>
    <dbReference type="NCBI Taxonomy" id="5802"/>
    <lineage>
        <taxon>Eukaryota</taxon>
        <taxon>Sar</taxon>
        <taxon>Alveolata</taxon>
        <taxon>Apicomplexa</taxon>
        <taxon>Conoidasida</taxon>
        <taxon>Coccidia</taxon>
        <taxon>Eucoccidiorida</taxon>
        <taxon>Eimeriorina</taxon>
        <taxon>Eimeriidae</taxon>
        <taxon>Eimeria</taxon>
    </lineage>
</organism>
<dbReference type="VEuPathDB" id="ToxoDB:ETH_00037630"/>
<dbReference type="OrthoDB" id="354773at2759"/>
<dbReference type="EMBL" id="HG677895">
    <property type="protein sequence ID" value="CDJ44958.1"/>
    <property type="molecule type" value="Genomic_DNA"/>
</dbReference>
<name>U6L6Y9_EIMTE</name>
<reference evidence="2" key="2">
    <citation type="submission" date="2013-10" db="EMBL/GenBank/DDBJ databases">
        <authorList>
            <person name="Aslett M."/>
        </authorList>
    </citation>
    <scope>NUCLEOTIDE SEQUENCE [LARGE SCALE GENOMIC DNA]</scope>
    <source>
        <strain evidence="2">Houghton</strain>
    </source>
</reference>
<dbReference type="RefSeq" id="XP_013235705.1">
    <property type="nucleotide sequence ID" value="XM_013380251.1"/>
</dbReference>
<protein>
    <submittedName>
        <fullName evidence="2">Uncharacterized protein</fullName>
    </submittedName>
</protein>
<feature type="non-terminal residue" evidence="2">
    <location>
        <position position="1"/>
    </location>
</feature>
<keyword evidence="3" id="KW-1185">Reference proteome</keyword>
<dbReference type="GeneID" id="25256567"/>
<dbReference type="Proteomes" id="UP000030747">
    <property type="component" value="Unassembled WGS sequence"/>
</dbReference>
<gene>
    <name evidence="2" type="ORF">ETH_00037630</name>
</gene>
<keyword evidence="1" id="KW-0175">Coiled coil</keyword>
<accession>U6L6Y9</accession>
<dbReference type="VEuPathDB" id="ToxoDB:ETH2_0853100"/>
<reference evidence="2" key="1">
    <citation type="submission" date="2013-10" db="EMBL/GenBank/DDBJ databases">
        <title>Genomic analysis of the causative agents of coccidiosis in chickens.</title>
        <authorList>
            <person name="Reid A.J."/>
            <person name="Blake D."/>
            <person name="Billington K."/>
            <person name="Browne H."/>
            <person name="Dunn M."/>
            <person name="Hung S."/>
            <person name="Kawahara F."/>
            <person name="Miranda-Saavedra D."/>
            <person name="Mourier T."/>
            <person name="Nagra H."/>
            <person name="Otto T.D."/>
            <person name="Rawlings N."/>
            <person name="Sanchez A."/>
            <person name="Sanders M."/>
            <person name="Subramaniam C."/>
            <person name="Tay Y."/>
            <person name="Dear P."/>
            <person name="Doerig C."/>
            <person name="Gruber A."/>
            <person name="Parkinson J."/>
            <person name="Shirley M."/>
            <person name="Wan K.L."/>
            <person name="Berriman M."/>
            <person name="Tomley F."/>
            <person name="Pain A."/>
        </authorList>
    </citation>
    <scope>NUCLEOTIDE SEQUENCE [LARGE SCALE GENOMIC DNA]</scope>
    <source>
        <strain evidence="2">Houghton</strain>
    </source>
</reference>
<evidence type="ECO:0000256" key="1">
    <source>
        <dbReference type="SAM" id="Coils"/>
    </source>
</evidence>